<feature type="region of interest" description="Disordered" evidence="1">
    <location>
        <begin position="358"/>
        <end position="378"/>
    </location>
</feature>
<evidence type="ECO:0000256" key="1">
    <source>
        <dbReference type="SAM" id="MobiDB-lite"/>
    </source>
</evidence>
<protein>
    <submittedName>
        <fullName evidence="3">Zinc finger motif, C2HC5-type protein</fullName>
    </submittedName>
</protein>
<dbReference type="Proteomes" id="UP000823046">
    <property type="component" value="Unassembled WGS sequence"/>
</dbReference>
<feature type="compositionally biased region" description="Low complexity" evidence="1">
    <location>
        <begin position="365"/>
        <end position="378"/>
    </location>
</feature>
<dbReference type="PANTHER" id="PTHR12963:SF4">
    <property type="entry name" value="ACTIVATING SIGNAL COINTEGRATOR 1"/>
    <property type="match status" value="1"/>
</dbReference>
<reference evidence="3 4" key="1">
    <citation type="journal article" date="2020" name="bioRxiv">
        <title>Metabolic contributions of an alphaproteobacterial endosymbiont in the apicomplexan Cardiosporidium cionae.</title>
        <authorList>
            <person name="Hunter E.S."/>
            <person name="Paight C.J."/>
            <person name="Lane C.E."/>
        </authorList>
    </citation>
    <scope>NUCLEOTIDE SEQUENCE [LARGE SCALE GENOMIC DNA]</scope>
    <source>
        <strain evidence="3">ESH_2018</strain>
    </source>
</reference>
<comment type="caution">
    <text evidence="3">The sequence shown here is derived from an EMBL/GenBank/DDBJ whole genome shotgun (WGS) entry which is preliminary data.</text>
</comment>
<evidence type="ECO:0000313" key="4">
    <source>
        <dbReference type="Proteomes" id="UP000823046"/>
    </source>
</evidence>
<name>A0ABQ7JCU6_9APIC</name>
<dbReference type="InterPro" id="IPR039128">
    <property type="entry name" value="TRIP4-like"/>
</dbReference>
<dbReference type="InterPro" id="IPR009349">
    <property type="entry name" value="TRIP4/RQT4_C2HC5_Znf"/>
</dbReference>
<organism evidence="3 4">
    <name type="scientific">Cardiosporidium cionae</name>
    <dbReference type="NCBI Taxonomy" id="476202"/>
    <lineage>
        <taxon>Eukaryota</taxon>
        <taxon>Sar</taxon>
        <taxon>Alveolata</taxon>
        <taxon>Apicomplexa</taxon>
        <taxon>Aconoidasida</taxon>
        <taxon>Nephromycida</taxon>
        <taxon>Cardiosporidium</taxon>
    </lineage>
</organism>
<evidence type="ECO:0000259" key="2">
    <source>
        <dbReference type="Pfam" id="PF06221"/>
    </source>
</evidence>
<proteinExistence type="predicted"/>
<dbReference type="Pfam" id="PF06221">
    <property type="entry name" value="zf-C2HC5"/>
    <property type="match status" value="1"/>
</dbReference>
<feature type="non-terminal residue" evidence="3">
    <location>
        <position position="1"/>
    </location>
</feature>
<keyword evidence="4" id="KW-1185">Reference proteome</keyword>
<dbReference type="EMBL" id="JADAQX010000142">
    <property type="protein sequence ID" value="KAF8821699.1"/>
    <property type="molecule type" value="Genomic_DNA"/>
</dbReference>
<feature type="compositionally biased region" description="Polar residues" evidence="1">
    <location>
        <begin position="87"/>
        <end position="104"/>
    </location>
</feature>
<feature type="non-terminal residue" evidence="3">
    <location>
        <position position="378"/>
    </location>
</feature>
<sequence length="378" mass="42763">TIQQCRKALAALLDLQTPALLDEAGIVTLLSFKEAEECREYLRYLVDSFKTIFPGLYISHDEFVEKGLRVLQLYGCLSVISREVPRSTESSTTGRCKTLHSFSQPPRIHKRKENSCSHEANTHSSPSGKEIRQPRIPFTLHYNGNVRTMPKKISTDKKKVERDRDFPSAEMNQTTASMDALLEPADISFMAPREPHRECLCQSTEHPLIGNCLRCGKIICAKEGRKPCSFCGKSLEAATEAIAEGEISLPVEPSLEKAIELKNRMLRFDENATRSKVMDDQTTWYAEAKNIWSNSEQRNFALKKQNELEEKQRHPPKKKFTVDFQQRAFIEEPLDLEFEASQELLAFQDPSHSLVSLTEAKGTTPVPVFPSDSSPVAM</sequence>
<feature type="domain" description="TRIP4/RQT4 C2HC5-type zinc finger" evidence="2">
    <location>
        <begin position="197"/>
        <end position="240"/>
    </location>
</feature>
<feature type="region of interest" description="Disordered" evidence="1">
    <location>
        <begin position="87"/>
        <end position="132"/>
    </location>
</feature>
<gene>
    <name evidence="3" type="ORF">IE077_001715</name>
</gene>
<dbReference type="PANTHER" id="PTHR12963">
    <property type="entry name" value="THYROID RECEPTOR INTERACTING PROTEIN RELATED"/>
    <property type="match status" value="1"/>
</dbReference>
<evidence type="ECO:0000313" key="3">
    <source>
        <dbReference type="EMBL" id="KAF8821699.1"/>
    </source>
</evidence>
<accession>A0ABQ7JCU6</accession>
<feature type="compositionally biased region" description="Polar residues" evidence="1">
    <location>
        <begin position="117"/>
        <end position="127"/>
    </location>
</feature>